<evidence type="ECO:0000313" key="3">
    <source>
        <dbReference type="Proteomes" id="UP000593564"/>
    </source>
</evidence>
<dbReference type="Proteomes" id="UP000593564">
    <property type="component" value="Unassembled WGS sequence"/>
</dbReference>
<dbReference type="EMBL" id="JACBKZ010000009">
    <property type="protein sequence ID" value="KAF5942946.1"/>
    <property type="molecule type" value="Genomic_DNA"/>
</dbReference>
<name>A0A7J7GTV3_CAMSI</name>
<comment type="caution">
    <text evidence="2">The sequence shown here is derived from an EMBL/GenBank/DDBJ whole genome shotgun (WGS) entry which is preliminary data.</text>
</comment>
<keyword evidence="3" id="KW-1185">Reference proteome</keyword>
<protein>
    <submittedName>
        <fullName evidence="2">Uncharacterized protein</fullName>
    </submittedName>
</protein>
<evidence type="ECO:0000313" key="2">
    <source>
        <dbReference type="EMBL" id="KAF5942946.1"/>
    </source>
</evidence>
<sequence length="78" mass="9003">MDDNKKNNHLSTDKKDLSTQEKQKKQKEVIQLKEIDKDHNILTDHLNGNQPFFLSIRCSATSLDFTDSTLACAKKLER</sequence>
<reference evidence="3" key="1">
    <citation type="journal article" date="2020" name="Nat. Commun.">
        <title>Genome assembly of wild tea tree DASZ reveals pedigree and selection history of tea varieties.</title>
        <authorList>
            <person name="Zhang W."/>
            <person name="Zhang Y."/>
            <person name="Qiu H."/>
            <person name="Guo Y."/>
            <person name="Wan H."/>
            <person name="Zhang X."/>
            <person name="Scossa F."/>
            <person name="Alseekh S."/>
            <person name="Zhang Q."/>
            <person name="Wang P."/>
            <person name="Xu L."/>
            <person name="Schmidt M.H."/>
            <person name="Jia X."/>
            <person name="Li D."/>
            <person name="Zhu A."/>
            <person name="Guo F."/>
            <person name="Chen W."/>
            <person name="Ni D."/>
            <person name="Usadel B."/>
            <person name="Fernie A.R."/>
            <person name="Wen W."/>
        </authorList>
    </citation>
    <scope>NUCLEOTIDE SEQUENCE [LARGE SCALE GENOMIC DNA]</scope>
    <source>
        <strain evidence="3">cv. G240</strain>
    </source>
</reference>
<evidence type="ECO:0000256" key="1">
    <source>
        <dbReference type="SAM" id="MobiDB-lite"/>
    </source>
</evidence>
<reference evidence="2 3" key="2">
    <citation type="submission" date="2020-07" db="EMBL/GenBank/DDBJ databases">
        <title>Genome assembly of wild tea tree DASZ reveals pedigree and selection history of tea varieties.</title>
        <authorList>
            <person name="Zhang W."/>
        </authorList>
    </citation>
    <scope>NUCLEOTIDE SEQUENCE [LARGE SCALE GENOMIC DNA]</scope>
    <source>
        <strain evidence="3">cv. G240</strain>
        <tissue evidence="2">Leaf</tissue>
    </source>
</reference>
<dbReference type="AlphaFoldDB" id="A0A7J7GTV3"/>
<feature type="region of interest" description="Disordered" evidence="1">
    <location>
        <begin position="1"/>
        <end position="26"/>
    </location>
</feature>
<gene>
    <name evidence="2" type="ORF">HYC85_020588</name>
</gene>
<accession>A0A7J7GTV3</accession>
<proteinExistence type="predicted"/>
<organism evidence="2 3">
    <name type="scientific">Camellia sinensis</name>
    <name type="common">Tea plant</name>
    <name type="synonym">Thea sinensis</name>
    <dbReference type="NCBI Taxonomy" id="4442"/>
    <lineage>
        <taxon>Eukaryota</taxon>
        <taxon>Viridiplantae</taxon>
        <taxon>Streptophyta</taxon>
        <taxon>Embryophyta</taxon>
        <taxon>Tracheophyta</taxon>
        <taxon>Spermatophyta</taxon>
        <taxon>Magnoliopsida</taxon>
        <taxon>eudicotyledons</taxon>
        <taxon>Gunneridae</taxon>
        <taxon>Pentapetalae</taxon>
        <taxon>asterids</taxon>
        <taxon>Ericales</taxon>
        <taxon>Theaceae</taxon>
        <taxon>Camellia</taxon>
    </lineage>
</organism>